<evidence type="ECO:0000313" key="15">
    <source>
        <dbReference type="EMBL" id="ABM53595.1"/>
    </source>
</evidence>
<evidence type="ECO:0000256" key="2">
    <source>
        <dbReference type="ARBA" id="ARBA00022448"/>
    </source>
</evidence>
<keyword evidence="6 12" id="KW-1133">Transmembrane helix</keyword>
<dbReference type="PANTHER" id="PTHR33445">
    <property type="entry name" value="ATP SYNTHASE SUBUNIT B', CHLOROPLASTIC"/>
    <property type="match status" value="1"/>
</dbReference>
<dbReference type="GO" id="GO:0045259">
    <property type="term" value="C:proton-transporting ATP synthase complex"/>
    <property type="evidence" value="ECO:0007669"/>
    <property type="project" value="UniProtKB-KW"/>
</dbReference>
<evidence type="ECO:0000256" key="4">
    <source>
        <dbReference type="ARBA" id="ARBA00022692"/>
    </source>
</evidence>
<dbReference type="GO" id="GO:0046961">
    <property type="term" value="F:proton-transporting ATPase activity, rotational mechanism"/>
    <property type="evidence" value="ECO:0007669"/>
    <property type="project" value="TreeGrafter"/>
</dbReference>
<organism evidence="15">
    <name type="scientific">uncultured bacterium CBNPD1 BAC clone 2089</name>
    <dbReference type="NCBI Taxonomy" id="417311"/>
    <lineage>
        <taxon>Bacteria</taxon>
        <taxon>environmental samples</taxon>
    </lineage>
</organism>
<evidence type="ECO:0000256" key="13">
    <source>
        <dbReference type="RuleBase" id="RU003848"/>
    </source>
</evidence>
<evidence type="ECO:0000256" key="6">
    <source>
        <dbReference type="ARBA" id="ARBA00022989"/>
    </source>
</evidence>
<keyword evidence="3 12" id="KW-0138">CF(0)</keyword>
<dbReference type="CDD" id="cd06503">
    <property type="entry name" value="ATP-synt_Fo_b"/>
    <property type="match status" value="1"/>
</dbReference>
<evidence type="ECO:0000256" key="1">
    <source>
        <dbReference type="ARBA" id="ARBA00005513"/>
    </source>
</evidence>
<dbReference type="GO" id="GO:0012505">
    <property type="term" value="C:endomembrane system"/>
    <property type="evidence" value="ECO:0007669"/>
    <property type="project" value="UniProtKB-SubCell"/>
</dbReference>
<sequence>MATAVVTLSGGSVVSVRLASEKGVAAAPRAEEGAEPKDMGPNPISPELKELAWGFGSFLVFLVIMRLFLVPKVRKGMAERYDSIRADIEGADVAKSDARAEVAKYEAALADVRTEAAKRLDAARTTLDRERGEAIAAANQRIAAKKAEAEAAAAAERAAARDQISAAVTSVTATATSIAVGKQADNSVITQAVAQAMQSTGAR</sequence>
<evidence type="ECO:0000256" key="8">
    <source>
        <dbReference type="ARBA" id="ARBA00023136"/>
    </source>
</evidence>
<comment type="subcellular location">
    <subcellularLocation>
        <location evidence="12">Cell membrane</location>
        <topology evidence="12">Single-pass membrane protein</topology>
    </subcellularLocation>
    <subcellularLocation>
        <location evidence="11">Endomembrane system</location>
        <topology evidence="11">Single-pass membrane protein</topology>
    </subcellularLocation>
</comment>
<evidence type="ECO:0000256" key="14">
    <source>
        <dbReference type="SAM" id="Coils"/>
    </source>
</evidence>
<keyword evidence="4 12" id="KW-0812">Transmembrane</keyword>
<feature type="coiled-coil region" evidence="14">
    <location>
        <begin position="95"/>
        <end position="157"/>
    </location>
</feature>
<evidence type="ECO:0000256" key="12">
    <source>
        <dbReference type="HAMAP-Rule" id="MF_01398"/>
    </source>
</evidence>
<dbReference type="GO" id="GO:0046933">
    <property type="term" value="F:proton-transporting ATP synthase activity, rotational mechanism"/>
    <property type="evidence" value="ECO:0007669"/>
    <property type="project" value="UniProtKB-UniRule"/>
</dbReference>
<dbReference type="EMBL" id="EF157672">
    <property type="protein sequence ID" value="ABM53595.1"/>
    <property type="molecule type" value="Genomic_DNA"/>
</dbReference>
<dbReference type="PANTHER" id="PTHR33445:SF1">
    <property type="entry name" value="ATP SYNTHASE SUBUNIT B"/>
    <property type="match status" value="1"/>
</dbReference>
<feature type="transmembrane region" description="Helical" evidence="12">
    <location>
        <begin position="50"/>
        <end position="70"/>
    </location>
</feature>
<dbReference type="Pfam" id="PF00430">
    <property type="entry name" value="ATP-synt_B"/>
    <property type="match status" value="1"/>
</dbReference>
<reference evidence="15" key="1">
    <citation type="journal article" date="2008" name="FEMS Microbiol. Ecol.">
        <title>Metagenomic analysis of a freshwater toxic cyanobacteria bloom.</title>
        <authorList>
            <person name="Pope P.B."/>
            <person name="Patel B.K."/>
        </authorList>
    </citation>
    <scope>NUCLEOTIDE SEQUENCE</scope>
</reference>
<dbReference type="InterPro" id="IPR002146">
    <property type="entry name" value="ATP_synth_b/b'su_bac/chlpt"/>
</dbReference>
<protein>
    <recommendedName>
        <fullName evidence="12">ATP synthase subunit b</fullName>
    </recommendedName>
    <alternativeName>
        <fullName evidence="12">ATP synthase F(0) sector subunit b</fullName>
    </alternativeName>
    <alternativeName>
        <fullName evidence="12">ATPase subunit I</fullName>
    </alternativeName>
    <alternativeName>
        <fullName evidence="12">F-type ATPase subunit b</fullName>
        <shortName evidence="12">F-ATPase subunit b</shortName>
    </alternativeName>
</protein>
<comment type="similarity">
    <text evidence="1 12 13">Belongs to the ATPase B chain family.</text>
</comment>
<evidence type="ECO:0000256" key="9">
    <source>
        <dbReference type="ARBA" id="ARBA00023310"/>
    </source>
</evidence>
<evidence type="ECO:0000256" key="3">
    <source>
        <dbReference type="ARBA" id="ARBA00022547"/>
    </source>
</evidence>
<evidence type="ECO:0000256" key="5">
    <source>
        <dbReference type="ARBA" id="ARBA00022781"/>
    </source>
</evidence>
<evidence type="ECO:0000256" key="10">
    <source>
        <dbReference type="ARBA" id="ARBA00025198"/>
    </source>
</evidence>
<accession>B1N6P9</accession>
<comment type="function">
    <text evidence="12">Component of the F(0) channel, it forms part of the peripheral stalk, linking F(1) to F(0).</text>
</comment>
<keyword evidence="5 12" id="KW-0375">Hydrogen ion transport</keyword>
<comment type="subunit">
    <text evidence="12">F-type ATPases have 2 components, F(1) - the catalytic core - and F(0) - the membrane proton channel. F(1) has five subunits: alpha(3), beta(3), gamma(1), delta(1), epsilon(1). F(0) has three main subunits: a(1), b(2) and c(10-14). The alpha and beta chains form an alternating ring which encloses part of the gamma chain. F(1) is attached to F(0) by a central stalk formed by the gamma and epsilon chains, while a peripheral stalk is formed by the delta and b chains.</text>
</comment>
<dbReference type="HAMAP" id="MF_01398">
    <property type="entry name" value="ATP_synth_b_bprime"/>
    <property type="match status" value="1"/>
</dbReference>
<evidence type="ECO:0000256" key="7">
    <source>
        <dbReference type="ARBA" id="ARBA00023065"/>
    </source>
</evidence>
<dbReference type="AlphaFoldDB" id="B1N6P9"/>
<dbReference type="GO" id="GO:0005886">
    <property type="term" value="C:plasma membrane"/>
    <property type="evidence" value="ECO:0007669"/>
    <property type="project" value="UniProtKB-SubCell"/>
</dbReference>
<comment type="function">
    <text evidence="10 12">F(1)F(0) ATP synthase produces ATP from ADP in the presence of a proton or sodium gradient. F-type ATPases consist of two structural domains, F(1) containing the extramembraneous catalytic core and F(0) containing the membrane proton channel, linked together by a central stalk and a peripheral stalk. During catalysis, ATP synthesis in the catalytic domain of F(1) is coupled via a rotary mechanism of the central stalk subunits to proton translocation.</text>
</comment>
<keyword evidence="14" id="KW-0175">Coiled coil</keyword>
<name>B1N6P9_9BACT</name>
<gene>
    <name evidence="12" type="primary">atpF</name>
</gene>
<proteinExistence type="inferred from homology"/>
<keyword evidence="8 12" id="KW-0472">Membrane</keyword>
<keyword evidence="2 12" id="KW-0813">Transport</keyword>
<keyword evidence="7 12" id="KW-0406">Ion transport</keyword>
<evidence type="ECO:0000256" key="11">
    <source>
        <dbReference type="ARBA" id="ARBA00037847"/>
    </source>
</evidence>
<dbReference type="InterPro" id="IPR050059">
    <property type="entry name" value="ATP_synthase_B_chain"/>
</dbReference>
<keyword evidence="12" id="KW-1003">Cell membrane</keyword>
<keyword evidence="9 12" id="KW-0066">ATP synthesis</keyword>